<keyword evidence="8" id="KW-0694">RNA-binding</keyword>
<evidence type="ECO:0000256" key="3">
    <source>
        <dbReference type="ARBA" id="ARBA00022694"/>
    </source>
</evidence>
<keyword evidence="7" id="KW-0460">Magnesium</keyword>
<evidence type="ECO:0000256" key="7">
    <source>
        <dbReference type="ARBA" id="ARBA00022842"/>
    </source>
</evidence>
<reference evidence="11 12" key="1">
    <citation type="submission" date="2019-10" db="EMBL/GenBank/DDBJ databases">
        <title>Epibacterium sp. nov., isolated from seawater.</title>
        <authorList>
            <person name="Zhang X."/>
            <person name="Li N."/>
        </authorList>
    </citation>
    <scope>NUCLEOTIDE SEQUENCE [LARGE SCALE GENOMIC DNA]</scope>
    <source>
        <strain evidence="11 12">SM1979</strain>
    </source>
</reference>
<evidence type="ECO:0000259" key="9">
    <source>
        <dbReference type="Pfam" id="PF01743"/>
    </source>
</evidence>
<dbReference type="GO" id="GO:0046872">
    <property type="term" value="F:metal ion binding"/>
    <property type="evidence" value="ECO:0007669"/>
    <property type="project" value="UniProtKB-KW"/>
</dbReference>
<keyword evidence="5" id="KW-0479">Metal-binding</keyword>
<dbReference type="GO" id="GO:0008033">
    <property type="term" value="P:tRNA processing"/>
    <property type="evidence" value="ECO:0007669"/>
    <property type="project" value="UniProtKB-KW"/>
</dbReference>
<dbReference type="EMBL" id="WIBF01000003">
    <property type="protein sequence ID" value="MQQ08236.1"/>
    <property type="molecule type" value="Genomic_DNA"/>
</dbReference>
<keyword evidence="6" id="KW-0547">Nucleotide-binding</keyword>
<evidence type="ECO:0000259" key="10">
    <source>
        <dbReference type="Pfam" id="PF12627"/>
    </source>
</evidence>
<evidence type="ECO:0000256" key="5">
    <source>
        <dbReference type="ARBA" id="ARBA00022723"/>
    </source>
</evidence>
<dbReference type="Gene3D" id="1.10.3090.10">
    <property type="entry name" value="cca-adding enzyme, domain 2"/>
    <property type="match status" value="1"/>
</dbReference>
<keyword evidence="2 8" id="KW-0808">Transferase</keyword>
<evidence type="ECO:0000313" key="12">
    <source>
        <dbReference type="Proteomes" id="UP000444174"/>
    </source>
</evidence>
<dbReference type="PROSITE" id="PS51257">
    <property type="entry name" value="PROKAR_LIPOPROTEIN"/>
    <property type="match status" value="1"/>
</dbReference>
<organism evidence="11 12">
    <name type="scientific">Tritonibacter litoralis</name>
    <dbReference type="NCBI Taxonomy" id="2662264"/>
    <lineage>
        <taxon>Bacteria</taxon>
        <taxon>Pseudomonadati</taxon>
        <taxon>Pseudomonadota</taxon>
        <taxon>Alphaproteobacteria</taxon>
        <taxon>Rhodobacterales</taxon>
        <taxon>Paracoccaceae</taxon>
        <taxon>Tritonibacter</taxon>
    </lineage>
</organism>
<feature type="domain" description="tRNA nucleotidyltransferase/poly(A) polymerase RNA and SrmB- binding" evidence="10">
    <location>
        <begin position="183"/>
        <end position="240"/>
    </location>
</feature>
<dbReference type="InterPro" id="IPR032828">
    <property type="entry name" value="PolyA_RNA-bd"/>
</dbReference>
<keyword evidence="3" id="KW-0819">tRNA processing</keyword>
<keyword evidence="12" id="KW-1185">Reference proteome</keyword>
<keyword evidence="4" id="KW-0548">Nucleotidyltransferase</keyword>
<dbReference type="PANTHER" id="PTHR46173">
    <property type="entry name" value="CCA TRNA NUCLEOTIDYLTRANSFERASE 1, MITOCHONDRIAL"/>
    <property type="match status" value="1"/>
</dbReference>
<evidence type="ECO:0000256" key="8">
    <source>
        <dbReference type="RuleBase" id="RU003953"/>
    </source>
</evidence>
<evidence type="ECO:0000256" key="4">
    <source>
        <dbReference type="ARBA" id="ARBA00022695"/>
    </source>
</evidence>
<dbReference type="InterPro" id="IPR050264">
    <property type="entry name" value="Bact_CCA-adding_enz_type3_sf"/>
</dbReference>
<evidence type="ECO:0000256" key="1">
    <source>
        <dbReference type="ARBA" id="ARBA00001946"/>
    </source>
</evidence>
<dbReference type="Pfam" id="PF01743">
    <property type="entry name" value="PolyA_pol"/>
    <property type="match status" value="1"/>
</dbReference>
<dbReference type="PANTHER" id="PTHR46173:SF1">
    <property type="entry name" value="CCA TRNA NUCLEOTIDYLTRANSFERASE 1, MITOCHONDRIAL"/>
    <property type="match status" value="1"/>
</dbReference>
<evidence type="ECO:0000256" key="6">
    <source>
        <dbReference type="ARBA" id="ARBA00022741"/>
    </source>
</evidence>
<dbReference type="SUPFAM" id="SSF81891">
    <property type="entry name" value="Poly A polymerase C-terminal region-like"/>
    <property type="match status" value="1"/>
</dbReference>
<protein>
    <submittedName>
        <fullName evidence="11">CCA tRNA nucleotidyltransferase</fullName>
    </submittedName>
</protein>
<dbReference type="Pfam" id="PF12627">
    <property type="entry name" value="PolyA_pol_RNAbd"/>
    <property type="match status" value="1"/>
</dbReference>
<dbReference type="CDD" id="cd05398">
    <property type="entry name" value="NT_ClassII-CCAase"/>
    <property type="match status" value="1"/>
</dbReference>
<comment type="cofactor">
    <cofactor evidence="1">
        <name>Mg(2+)</name>
        <dbReference type="ChEBI" id="CHEBI:18420"/>
    </cofactor>
</comment>
<evidence type="ECO:0000313" key="11">
    <source>
        <dbReference type="EMBL" id="MQQ08236.1"/>
    </source>
</evidence>
<dbReference type="SUPFAM" id="SSF81301">
    <property type="entry name" value="Nucleotidyltransferase"/>
    <property type="match status" value="1"/>
</dbReference>
<comment type="caution">
    <text evidence="11">The sequence shown here is derived from an EMBL/GenBank/DDBJ whole genome shotgun (WGS) entry which is preliminary data.</text>
</comment>
<feature type="domain" description="Poly A polymerase head" evidence="9">
    <location>
        <begin position="29"/>
        <end position="150"/>
    </location>
</feature>
<dbReference type="Gene3D" id="3.30.460.10">
    <property type="entry name" value="Beta Polymerase, domain 2"/>
    <property type="match status" value="1"/>
</dbReference>
<dbReference type="InterPro" id="IPR043519">
    <property type="entry name" value="NT_sf"/>
</dbReference>
<dbReference type="GO" id="GO:0016779">
    <property type="term" value="F:nucleotidyltransferase activity"/>
    <property type="evidence" value="ECO:0007669"/>
    <property type="project" value="UniProtKB-KW"/>
</dbReference>
<proteinExistence type="inferred from homology"/>
<sequence length="386" mass="41240">MTRIDQPWLTATSSQTVCQALTAQGAQVFFVGGCVRNALLGAPVSDLDICTDARPNTVVELAKTAGIKAIPTGIDHGTVTLVQEGVPFEVTTFRKDVATDGRRAVVAFADTIDADARRRDFTMNALYADPQGRVFDPLGGLKDLVNRRVRFIGTAQNRIREDFLRTLRYFRFHAWYGDAAAGMDPEALAAIAENLDGLPQLSRERVTHEVLKLLSAPDPAPAVAAMRQTGVLATVLPGTDDRALSLLIHFEEQSAPCDPIARLAALGEAKIIGESLRLSKAQDRHLAELRAAAIGTAGPGELAYRLGRQDALAACQLRAALLETPLAPDLQAELAAGSAAVFPVTARDLMPGKTGAALGAALKKLEAAWISSQFTLSRTELLDQLD</sequence>
<gene>
    <name evidence="11" type="ORF">GFB49_07215</name>
</gene>
<dbReference type="RefSeq" id="WP_153215183.1">
    <property type="nucleotide sequence ID" value="NZ_WIBF01000003.1"/>
</dbReference>
<dbReference type="Proteomes" id="UP000444174">
    <property type="component" value="Unassembled WGS sequence"/>
</dbReference>
<comment type="similarity">
    <text evidence="8">Belongs to the tRNA nucleotidyltransferase/poly(A) polymerase family.</text>
</comment>
<dbReference type="GO" id="GO:0000166">
    <property type="term" value="F:nucleotide binding"/>
    <property type="evidence" value="ECO:0007669"/>
    <property type="project" value="UniProtKB-KW"/>
</dbReference>
<dbReference type="GO" id="GO:0000049">
    <property type="term" value="F:tRNA binding"/>
    <property type="evidence" value="ECO:0007669"/>
    <property type="project" value="TreeGrafter"/>
</dbReference>
<evidence type="ECO:0000256" key="2">
    <source>
        <dbReference type="ARBA" id="ARBA00022679"/>
    </source>
</evidence>
<name>A0A843YB82_9RHOB</name>
<accession>A0A843YB82</accession>
<dbReference type="InterPro" id="IPR002646">
    <property type="entry name" value="PolA_pol_head_dom"/>
</dbReference>
<dbReference type="AlphaFoldDB" id="A0A843YB82"/>